<evidence type="ECO:0000256" key="2">
    <source>
        <dbReference type="ARBA" id="ARBA00023098"/>
    </source>
</evidence>
<dbReference type="Gene3D" id="3.40.1090.10">
    <property type="entry name" value="Cytosolic phospholipase A2 catalytic domain"/>
    <property type="match status" value="1"/>
</dbReference>
<dbReference type="eggNOG" id="KOG4177">
    <property type="taxonomic scope" value="Eukaryota"/>
</dbReference>
<dbReference type="GO" id="GO:0004623">
    <property type="term" value="F:phospholipase A2 activity"/>
    <property type="evidence" value="ECO:0007669"/>
    <property type="project" value="UniProtKB-EC"/>
</dbReference>
<evidence type="ECO:0000256" key="5">
    <source>
        <dbReference type="PROSITE-ProRule" id="PRU01161"/>
    </source>
</evidence>
<dbReference type="InterPro" id="IPR016035">
    <property type="entry name" value="Acyl_Trfase/lysoPLipase"/>
</dbReference>
<comment type="caution">
    <text evidence="5">Lacks conserved residue(s) required for the propagation of feature annotation.</text>
</comment>
<dbReference type="Pfam" id="PF12796">
    <property type="entry name" value="Ank_2"/>
    <property type="match status" value="1"/>
</dbReference>
<dbReference type="InterPro" id="IPR047156">
    <property type="entry name" value="Teg/CotR/CapV-like"/>
</dbReference>
<dbReference type="RefSeq" id="XP_001736313.1">
    <property type="nucleotide sequence ID" value="XM_001736261.1"/>
</dbReference>
<feature type="repeat" description="ANK" evidence="4">
    <location>
        <begin position="170"/>
        <end position="202"/>
    </location>
</feature>
<dbReference type="Proteomes" id="UP000008076">
    <property type="component" value="Unassembled WGS sequence"/>
</dbReference>
<evidence type="ECO:0000256" key="3">
    <source>
        <dbReference type="ARBA" id="ARBA00023422"/>
    </source>
</evidence>
<proteinExistence type="predicted"/>
<dbReference type="InterPro" id="IPR002110">
    <property type="entry name" value="Ankyrin_rpt"/>
</dbReference>
<dbReference type="PROSITE" id="PS51635">
    <property type="entry name" value="PNPLA"/>
    <property type="match status" value="1"/>
</dbReference>
<reference evidence="9" key="1">
    <citation type="submission" date="2007-12" db="EMBL/GenBank/DDBJ databases">
        <title>Annotation of Entamoeba dispar SAW760.</title>
        <authorList>
            <person name="Lorenzi H."/>
            <person name="Inman J."/>
            <person name="Schobel S."/>
            <person name="Amedeo P."/>
            <person name="Caler E."/>
        </authorList>
    </citation>
    <scope>NUCLEOTIDE SEQUENCE [LARGE SCALE GENOMIC DNA]</scope>
    <source>
        <strain evidence="9">ATCC PRA-260 / SAW760</strain>
    </source>
</reference>
<keyword evidence="5 8" id="KW-0378">Hydrolase</keyword>
<feature type="active site" description="Proton acceptor" evidence="5">
    <location>
        <position position="570"/>
    </location>
</feature>
<organism evidence="9">
    <name type="scientific">Entamoeba dispar (strain ATCC PRA-260 / SAW760)</name>
    <dbReference type="NCBI Taxonomy" id="370354"/>
    <lineage>
        <taxon>Eukaryota</taxon>
        <taxon>Amoebozoa</taxon>
        <taxon>Evosea</taxon>
        <taxon>Archamoebae</taxon>
        <taxon>Mastigamoebida</taxon>
        <taxon>Entamoebidae</taxon>
        <taxon>Entamoeba</taxon>
    </lineage>
</organism>
<dbReference type="SUPFAM" id="SSF52151">
    <property type="entry name" value="FabD/lysophospholipase-like"/>
    <property type="match status" value="1"/>
</dbReference>
<dbReference type="InterPro" id="IPR036770">
    <property type="entry name" value="Ankyrin_rpt-contain_sf"/>
</dbReference>
<dbReference type="GO" id="GO:0016042">
    <property type="term" value="P:lipid catabolic process"/>
    <property type="evidence" value="ECO:0007669"/>
    <property type="project" value="UniProtKB-UniRule"/>
</dbReference>
<evidence type="ECO:0000256" key="4">
    <source>
        <dbReference type="PROSITE-ProRule" id="PRU00023"/>
    </source>
</evidence>
<dbReference type="PANTHER" id="PTHR24138">
    <property type="entry name" value="INTRACELLLAR PHOSPHOLIPASE A FAMILY"/>
    <property type="match status" value="1"/>
</dbReference>
<protein>
    <recommendedName>
        <fullName evidence="1">phospholipase A2</fullName>
        <ecNumber evidence="1">3.1.1.4</ecNumber>
    </recommendedName>
</protein>
<dbReference type="Pfam" id="PF01734">
    <property type="entry name" value="Patatin"/>
    <property type="match status" value="1"/>
</dbReference>
<feature type="region of interest" description="Disordered" evidence="6">
    <location>
        <begin position="228"/>
        <end position="252"/>
    </location>
</feature>
<name>B0EDE9_ENTDS</name>
<dbReference type="CDD" id="cd07213">
    <property type="entry name" value="Pat17_PNPLA8_PNPLA9_like1"/>
    <property type="match status" value="1"/>
</dbReference>
<dbReference type="PROSITE" id="PS50088">
    <property type="entry name" value="ANK_REPEAT"/>
    <property type="match status" value="1"/>
</dbReference>
<dbReference type="eggNOG" id="KOG0513">
    <property type="taxonomic scope" value="Eukaryota"/>
</dbReference>
<evidence type="ECO:0000256" key="6">
    <source>
        <dbReference type="SAM" id="MobiDB-lite"/>
    </source>
</evidence>
<keyword evidence="2 5" id="KW-0443">Lipid metabolism</keyword>
<dbReference type="PANTHER" id="PTHR24138:SF10">
    <property type="entry name" value="PHOSPHOLIPASE A2"/>
    <property type="match status" value="1"/>
</dbReference>
<dbReference type="AlphaFoldDB" id="B0EDE9"/>
<dbReference type="GeneID" id="5881307"/>
<dbReference type="InterPro" id="IPR002641">
    <property type="entry name" value="PNPLA_dom"/>
</dbReference>
<dbReference type="EC" id="3.1.1.4" evidence="1"/>
<dbReference type="OrthoDB" id="1658288at2759"/>
<dbReference type="SMART" id="SM00248">
    <property type="entry name" value="ANK"/>
    <property type="match status" value="4"/>
</dbReference>
<dbReference type="EMBL" id="DS548800">
    <property type="protein sequence ID" value="EDR27566.1"/>
    <property type="molecule type" value="Genomic_DNA"/>
</dbReference>
<dbReference type="Gene3D" id="1.25.40.20">
    <property type="entry name" value="Ankyrin repeat-containing domain"/>
    <property type="match status" value="2"/>
</dbReference>
<keyword evidence="5" id="KW-0442">Lipid degradation</keyword>
<evidence type="ECO:0000313" key="8">
    <source>
        <dbReference type="EMBL" id="EDR27566.1"/>
    </source>
</evidence>
<sequence length="697" mass="79742">MIYDFLKTYLESKIYFGYIRMSIMDDSSNIHEYIILIENGRGDEVIKKLESQNNIWVGRSSRGLRLLFSSCKNNCLQLVKYIIEKFPHRLNYQDIYGKSCIYVAIQNQQWNIIEYLINKSVNYRLADKKGNTALHYLCEIGINKKNKEVYEKFINQMLKDKDVINAQNELGETALHIGCLNSNGFVVNRLLDNNANVTLKTIKGLTPWDYALMSDEICVERKRLDPSTNTRIATTKGSKKSKSSKGYRRSSKMTGLSSQICIEALDEYQRSISFISKKRRNSVSSCSSITSSIKRLDDIDVKTEEIVHRSSSAERKSNDKKESIFSFIIDFIEKKIESDSDSENDEKEKKGKKIDKKKKVSNPILFESNEERITRYGVIADELMKQIVYSKKLEKKEYHSGEKFRVLSLDGGGVKCIYQCILLKRIIKEIPDFFDKIDLITGLSASSLVSVSILLGLDMEFVIKVMEAVSLETFKNESHLAGIAGHQFTNKFLKVMGERLLSNLTINDLPRNCCIQSFLIDTGKDNTKRTSKAMLYNNFMKETYDKDLKNICLQSAAAPGYFDPVNNHVDGSLLVNNPFYLTYPLVIGENGLNIPKENIVALSIGSGYPTVPYYDIEQMGNAGLIQWLIKLSDFNIFARKEMGVAESRMMFKNNYFRLDPHLPIEVDIADAKNIETIKAMGKEQNLDKVIEWIKSTW</sequence>
<evidence type="ECO:0000256" key="1">
    <source>
        <dbReference type="ARBA" id="ARBA00013278"/>
    </source>
</evidence>
<keyword evidence="9" id="KW-1185">Reference proteome</keyword>
<gene>
    <name evidence="8" type="ORF">EDI_093570</name>
</gene>
<feature type="active site" description="Nucleophile" evidence="5">
    <location>
        <position position="444"/>
    </location>
</feature>
<keyword evidence="4" id="KW-0040">ANK repeat</keyword>
<evidence type="ECO:0000313" key="9">
    <source>
        <dbReference type="Proteomes" id="UP000008076"/>
    </source>
</evidence>
<dbReference type="KEGG" id="edi:EDI_093570"/>
<feature type="compositionally biased region" description="Basic residues" evidence="6">
    <location>
        <begin position="237"/>
        <end position="251"/>
    </location>
</feature>
<accession>B0EDE9</accession>
<feature type="domain" description="PNPLA" evidence="7">
    <location>
        <begin position="407"/>
        <end position="583"/>
    </location>
</feature>
<dbReference type="OMA" id="AESRMMF"/>
<dbReference type="VEuPathDB" id="AmoebaDB:EDI_093570"/>
<comment type="catalytic activity">
    <reaction evidence="3">
        <text>a 1,2-diacyl-sn-glycero-3-phosphocholine + H2O = a 1-acyl-sn-glycero-3-phosphocholine + a fatty acid + H(+)</text>
        <dbReference type="Rhea" id="RHEA:15801"/>
        <dbReference type="ChEBI" id="CHEBI:15377"/>
        <dbReference type="ChEBI" id="CHEBI:15378"/>
        <dbReference type="ChEBI" id="CHEBI:28868"/>
        <dbReference type="ChEBI" id="CHEBI:57643"/>
        <dbReference type="ChEBI" id="CHEBI:58168"/>
        <dbReference type="EC" id="3.1.1.4"/>
    </reaction>
    <physiologicalReaction direction="left-to-right" evidence="3">
        <dbReference type="Rhea" id="RHEA:15802"/>
    </physiologicalReaction>
</comment>
<dbReference type="SUPFAM" id="SSF48403">
    <property type="entry name" value="Ankyrin repeat"/>
    <property type="match status" value="1"/>
</dbReference>
<evidence type="ECO:0000259" key="7">
    <source>
        <dbReference type="PROSITE" id="PS51635"/>
    </source>
</evidence>